<evidence type="ECO:0000256" key="6">
    <source>
        <dbReference type="ARBA" id="ARBA00022989"/>
    </source>
</evidence>
<keyword evidence="7 8" id="KW-0472">Membrane</keyword>
<dbReference type="InterPro" id="IPR001036">
    <property type="entry name" value="Acrflvin-R"/>
</dbReference>
<keyword evidence="5 8" id="KW-0812">Transmembrane</keyword>
<evidence type="ECO:0000256" key="2">
    <source>
        <dbReference type="ARBA" id="ARBA00010942"/>
    </source>
</evidence>
<evidence type="ECO:0000256" key="3">
    <source>
        <dbReference type="ARBA" id="ARBA00022448"/>
    </source>
</evidence>
<feature type="transmembrane region" description="Helical" evidence="8">
    <location>
        <begin position="12"/>
        <end position="29"/>
    </location>
</feature>
<sequence>MLDRIIRTSLNQRYVVLLVAVLMLAWGGWTASRMPVDVLPDLTAPTVTVGTEAHGMAPQEVERLITQPVESAMQGAAGVRRVRSTSHVGLSLVHVEFDWDVPILQARQVVSERLQAAVGGLPPGTPTPVLLPISSVMGEIMFVALESDQHSPMDIRAQADWEVRRRLLAVPGVSQVIPIGGEVRQYQVLLKQDRLLAYRLTAEEVAEAVKKSGESSSAGFLVHQGQEYLIHGIGRLQAVSDLESALIVRRDGQPVKVKDLAEVKIGPALKRGEGSHNGKPAVILAIQKQPAANTLELTKRLDQVMDEIQTTLPKGMKLEKHIFRQANFIQVAIRNVVDALRDGTLLVILVVGLFLMHTRATLITAVAVPLSLVAAILVLKAFGATLNTMTLGGMALAIGDLVDDAIVDVENVLRRLRENAAKAVEHRKPFLQVVYKASMEIRSSIAYATAIIIVVFTPIFFLGGVEGRLLQPLGIAFTVALGASLLVALTVTPALCAWLLPHDLEGKHSHEARFVTWIKVHYTPILAWAMPRWKLLISLGTVGLLAATLSLFFAGRSFMPEFNEGSLNVTFVCLPGTPLEVSDRLGRQAEEIMLKHPEVVATARRTGRAELDEHGQDVFGAEIEVGLKMKDRSKEELLTALRKSLSQIPGVFISLGQPISHRVDHILSGSRAAIAVKVFGPDRLELRRIAQEVKGEMAQVQGVVDLAMEAEAAQPQLAIKPDRSALASAGLTTQDFAHALELSFAGEAVAQVREGNRAFDVLVKLEPTANLDAERIGSVLVSTPTGPVPISQLAQVDYERAPAYIPREDNQRKLAVTCNVGGRDLFGVVSDIQARIKDKVKLPQGYQVTYGGQFESGEGAARTLTLLGFGAVIIVFGLLFLALRSFRDATLVMVNLPLAWMGGVLGLWASGGVLSVATLIGFITLFGIATRNGIMLVTHIHHLHDEGLHGVEAIRQAALERLSPILMTALTAGLALVPIILRRHAPGSEIQAPMAFVILFGLLSSSALNMLVVPSLYLRFGSKAGHRREEGIQLSNGHEL</sequence>
<reference evidence="9 10" key="1">
    <citation type="submission" date="2020-10" db="EMBL/GenBank/DDBJ databases">
        <title>Connecting structure to function with the recovery of over 1000 high-quality activated sludge metagenome-assembled genomes encoding full-length rRNA genes using long-read sequencing.</title>
        <authorList>
            <person name="Singleton C.M."/>
            <person name="Petriglieri F."/>
            <person name="Kristensen J.M."/>
            <person name="Kirkegaard R.H."/>
            <person name="Michaelsen T.Y."/>
            <person name="Andersen M.H."/>
            <person name="Karst S.M."/>
            <person name="Dueholm M.S."/>
            <person name="Nielsen P.H."/>
            <person name="Albertsen M."/>
        </authorList>
    </citation>
    <scope>NUCLEOTIDE SEQUENCE [LARGE SCALE GENOMIC DNA]</scope>
    <source>
        <strain evidence="9">OdNE_18-Q3-R46-58_MAXAC.008</strain>
    </source>
</reference>
<feature type="transmembrane region" description="Helical" evidence="8">
    <location>
        <begin position="864"/>
        <end position="886"/>
    </location>
</feature>
<dbReference type="SUPFAM" id="SSF82693">
    <property type="entry name" value="Multidrug efflux transporter AcrB pore domain, PN1, PN2, PC1 and PC2 subdomains"/>
    <property type="match status" value="2"/>
</dbReference>
<dbReference type="Gene3D" id="3.30.70.1440">
    <property type="entry name" value="Multidrug efflux transporter AcrB pore domain"/>
    <property type="match status" value="1"/>
</dbReference>
<evidence type="ECO:0000256" key="1">
    <source>
        <dbReference type="ARBA" id="ARBA00004651"/>
    </source>
</evidence>
<feature type="transmembrane region" description="Helical" evidence="8">
    <location>
        <begin position="445"/>
        <end position="463"/>
    </location>
</feature>
<keyword evidence="4" id="KW-1003">Cell membrane</keyword>
<feature type="transmembrane region" description="Helical" evidence="8">
    <location>
        <begin position="475"/>
        <end position="500"/>
    </location>
</feature>
<dbReference type="GO" id="GO:0008324">
    <property type="term" value="F:monoatomic cation transmembrane transporter activity"/>
    <property type="evidence" value="ECO:0007669"/>
    <property type="project" value="InterPro"/>
</dbReference>
<organism evidence="9 10">
    <name type="scientific">Candidatus Geothrix odensensis</name>
    <dbReference type="NCBI Taxonomy" id="2954440"/>
    <lineage>
        <taxon>Bacteria</taxon>
        <taxon>Pseudomonadati</taxon>
        <taxon>Acidobacteriota</taxon>
        <taxon>Holophagae</taxon>
        <taxon>Holophagales</taxon>
        <taxon>Holophagaceae</taxon>
        <taxon>Geothrix</taxon>
    </lineage>
</organism>
<name>A0A936F1B6_9BACT</name>
<accession>A0A936F1B6</accession>
<protein>
    <submittedName>
        <fullName evidence="9">Efflux RND transporter permease subunit</fullName>
    </submittedName>
</protein>
<dbReference type="EMBL" id="JADKCH010000002">
    <property type="protein sequence ID" value="MBK8571966.1"/>
    <property type="molecule type" value="Genomic_DNA"/>
</dbReference>
<dbReference type="PANTHER" id="PTHR32063:SF4">
    <property type="entry name" value="SLR6043 PROTEIN"/>
    <property type="match status" value="1"/>
</dbReference>
<feature type="transmembrane region" description="Helical" evidence="8">
    <location>
        <begin position="962"/>
        <end position="981"/>
    </location>
</feature>
<dbReference type="Gene3D" id="3.30.2090.10">
    <property type="entry name" value="Multidrug efflux transporter AcrB TolC docking domain, DN and DC subdomains"/>
    <property type="match status" value="2"/>
</dbReference>
<dbReference type="Proteomes" id="UP000709959">
    <property type="component" value="Unassembled WGS sequence"/>
</dbReference>
<dbReference type="GO" id="GO:0005886">
    <property type="term" value="C:plasma membrane"/>
    <property type="evidence" value="ECO:0007669"/>
    <property type="project" value="UniProtKB-SubCell"/>
</dbReference>
<dbReference type="GO" id="GO:0042910">
    <property type="term" value="F:xenobiotic transmembrane transporter activity"/>
    <property type="evidence" value="ECO:0007669"/>
    <property type="project" value="TreeGrafter"/>
</dbReference>
<dbReference type="Gene3D" id="3.30.70.1430">
    <property type="entry name" value="Multidrug efflux transporter AcrB pore domain"/>
    <property type="match status" value="2"/>
</dbReference>
<feature type="transmembrane region" description="Helical" evidence="8">
    <location>
        <begin position="898"/>
        <end position="926"/>
    </location>
</feature>
<evidence type="ECO:0000256" key="8">
    <source>
        <dbReference type="SAM" id="Phobius"/>
    </source>
</evidence>
<evidence type="ECO:0000256" key="7">
    <source>
        <dbReference type="ARBA" id="ARBA00023136"/>
    </source>
</evidence>
<evidence type="ECO:0000313" key="10">
    <source>
        <dbReference type="Proteomes" id="UP000709959"/>
    </source>
</evidence>
<dbReference type="Gene3D" id="1.20.1640.10">
    <property type="entry name" value="Multidrug efflux transporter AcrB transmembrane domain"/>
    <property type="match status" value="2"/>
</dbReference>
<keyword evidence="6 8" id="KW-1133">Transmembrane helix</keyword>
<dbReference type="NCBIfam" id="TIGR00914">
    <property type="entry name" value="2A0601"/>
    <property type="match status" value="1"/>
</dbReference>
<dbReference type="InterPro" id="IPR027463">
    <property type="entry name" value="AcrB_DN_DC_subdom"/>
</dbReference>
<dbReference type="Gene3D" id="3.30.70.1320">
    <property type="entry name" value="Multidrug efflux transporter AcrB pore domain like"/>
    <property type="match status" value="1"/>
</dbReference>
<dbReference type="Pfam" id="PF00873">
    <property type="entry name" value="ACR_tran"/>
    <property type="match status" value="1"/>
</dbReference>
<evidence type="ECO:0000256" key="4">
    <source>
        <dbReference type="ARBA" id="ARBA00022475"/>
    </source>
</evidence>
<dbReference type="SUPFAM" id="SSF82714">
    <property type="entry name" value="Multidrug efflux transporter AcrB TolC docking domain, DN and DC subdomains"/>
    <property type="match status" value="2"/>
</dbReference>
<proteinExistence type="inferred from homology"/>
<dbReference type="InterPro" id="IPR004763">
    <property type="entry name" value="CusA-like"/>
</dbReference>
<comment type="caution">
    <text evidence="9">The sequence shown here is derived from an EMBL/GenBank/DDBJ whole genome shotgun (WGS) entry which is preliminary data.</text>
</comment>
<feature type="transmembrane region" description="Helical" evidence="8">
    <location>
        <begin position="362"/>
        <end position="382"/>
    </location>
</feature>
<evidence type="ECO:0000313" key="9">
    <source>
        <dbReference type="EMBL" id="MBK8571966.1"/>
    </source>
</evidence>
<dbReference type="PRINTS" id="PR00702">
    <property type="entry name" value="ACRIFLAVINRP"/>
</dbReference>
<feature type="transmembrane region" description="Helical" evidence="8">
    <location>
        <begin position="535"/>
        <end position="554"/>
    </location>
</feature>
<feature type="transmembrane region" description="Helical" evidence="8">
    <location>
        <begin position="993"/>
        <end position="1018"/>
    </location>
</feature>
<dbReference type="AlphaFoldDB" id="A0A936F1B6"/>
<evidence type="ECO:0000256" key="5">
    <source>
        <dbReference type="ARBA" id="ARBA00022692"/>
    </source>
</evidence>
<gene>
    <name evidence="9" type="ORF">IPN91_04815</name>
</gene>
<comment type="similarity">
    <text evidence="2">Belongs to the resistance-nodulation-cell division (RND) (TC 2.A.6) family.</text>
</comment>
<dbReference type="PANTHER" id="PTHR32063">
    <property type="match status" value="1"/>
</dbReference>
<dbReference type="SUPFAM" id="SSF82866">
    <property type="entry name" value="Multidrug efflux transporter AcrB transmembrane domain"/>
    <property type="match status" value="2"/>
</dbReference>
<comment type="subcellular location">
    <subcellularLocation>
        <location evidence="1">Cell membrane</location>
        <topology evidence="1">Multi-pass membrane protein</topology>
    </subcellularLocation>
</comment>
<keyword evidence="3" id="KW-0813">Transport</keyword>